<name>A0A0D3B674_BRAOL</name>
<proteinExistence type="predicted"/>
<sequence length="75" mass="8268">MHVKKCAKRVIPKYRFHATAVVSLICPDSSNQPISLSCLVCCFNHNCGISKSYAVVKKKVNCLLNITICLVVCVN</sequence>
<dbReference type="AlphaFoldDB" id="A0A0D3B674"/>
<dbReference type="Proteomes" id="UP000032141">
    <property type="component" value="Chromosome C3"/>
</dbReference>
<evidence type="ECO:0000313" key="1">
    <source>
        <dbReference type="EnsemblPlants" id="Bo3g035490.1"/>
    </source>
</evidence>
<dbReference type="Gramene" id="Bo3g035490.1">
    <property type="protein sequence ID" value="Bo3g035490.1"/>
    <property type="gene ID" value="Bo3g035490"/>
</dbReference>
<evidence type="ECO:0000313" key="2">
    <source>
        <dbReference type="Proteomes" id="UP000032141"/>
    </source>
</evidence>
<reference evidence="1 2" key="1">
    <citation type="journal article" date="2014" name="Genome Biol.">
        <title>Transcriptome and methylome profiling reveals relics of genome dominance in the mesopolyploid Brassica oleracea.</title>
        <authorList>
            <person name="Parkin I.A."/>
            <person name="Koh C."/>
            <person name="Tang H."/>
            <person name="Robinson S.J."/>
            <person name="Kagale S."/>
            <person name="Clarke W.E."/>
            <person name="Town C.D."/>
            <person name="Nixon J."/>
            <person name="Krishnakumar V."/>
            <person name="Bidwell S.L."/>
            <person name="Denoeud F."/>
            <person name="Belcram H."/>
            <person name="Links M.G."/>
            <person name="Just J."/>
            <person name="Clarke C."/>
            <person name="Bender T."/>
            <person name="Huebert T."/>
            <person name="Mason A.S."/>
            <person name="Pires J.C."/>
            <person name="Barker G."/>
            <person name="Moore J."/>
            <person name="Walley P.G."/>
            <person name="Manoli S."/>
            <person name="Batley J."/>
            <person name="Edwards D."/>
            <person name="Nelson M.N."/>
            <person name="Wang X."/>
            <person name="Paterson A.H."/>
            <person name="King G."/>
            <person name="Bancroft I."/>
            <person name="Chalhoub B."/>
            <person name="Sharpe A.G."/>
        </authorList>
    </citation>
    <scope>NUCLEOTIDE SEQUENCE</scope>
    <source>
        <strain evidence="1 2">cv. TO1000</strain>
    </source>
</reference>
<reference evidence="1" key="2">
    <citation type="submission" date="2015-03" db="UniProtKB">
        <authorList>
            <consortium name="EnsemblPlants"/>
        </authorList>
    </citation>
    <scope>IDENTIFICATION</scope>
</reference>
<protein>
    <submittedName>
        <fullName evidence="1">Uncharacterized protein</fullName>
    </submittedName>
</protein>
<keyword evidence="2" id="KW-1185">Reference proteome</keyword>
<dbReference type="EnsemblPlants" id="Bo3g035490.1">
    <property type="protein sequence ID" value="Bo3g035490.1"/>
    <property type="gene ID" value="Bo3g035490"/>
</dbReference>
<accession>A0A0D3B674</accession>
<organism evidence="1 2">
    <name type="scientific">Brassica oleracea var. oleracea</name>
    <dbReference type="NCBI Taxonomy" id="109376"/>
    <lineage>
        <taxon>Eukaryota</taxon>
        <taxon>Viridiplantae</taxon>
        <taxon>Streptophyta</taxon>
        <taxon>Embryophyta</taxon>
        <taxon>Tracheophyta</taxon>
        <taxon>Spermatophyta</taxon>
        <taxon>Magnoliopsida</taxon>
        <taxon>eudicotyledons</taxon>
        <taxon>Gunneridae</taxon>
        <taxon>Pentapetalae</taxon>
        <taxon>rosids</taxon>
        <taxon>malvids</taxon>
        <taxon>Brassicales</taxon>
        <taxon>Brassicaceae</taxon>
        <taxon>Brassiceae</taxon>
        <taxon>Brassica</taxon>
    </lineage>
</organism>
<dbReference type="HOGENOM" id="CLU_2674517_0_0_1"/>